<evidence type="ECO:0000313" key="8">
    <source>
        <dbReference type="Proteomes" id="UP001217500"/>
    </source>
</evidence>
<dbReference type="Pfam" id="PF17763">
    <property type="entry name" value="Asparaginase_C"/>
    <property type="match status" value="1"/>
</dbReference>
<dbReference type="Pfam" id="PF00710">
    <property type="entry name" value="Asparaginase"/>
    <property type="match status" value="1"/>
</dbReference>
<dbReference type="InterPro" id="IPR027473">
    <property type="entry name" value="L-asparaginase_C"/>
</dbReference>
<reference evidence="7" key="1">
    <citation type="submission" date="2023-01" db="EMBL/GenBank/DDBJ databases">
        <title>The genome sequence of Kordiimonadaceae bacterium 6D33.</title>
        <authorList>
            <person name="Liu Y."/>
        </authorList>
    </citation>
    <scope>NUCLEOTIDE SEQUENCE</scope>
    <source>
        <strain evidence="7">6D33</strain>
    </source>
</reference>
<dbReference type="InterPro" id="IPR004550">
    <property type="entry name" value="AsnASE_II"/>
</dbReference>
<dbReference type="CDD" id="cd08964">
    <property type="entry name" value="L-asparaginase_II"/>
    <property type="match status" value="1"/>
</dbReference>
<organism evidence="7 8">
    <name type="scientific">Gimibacter soli</name>
    <dbReference type="NCBI Taxonomy" id="3024400"/>
    <lineage>
        <taxon>Bacteria</taxon>
        <taxon>Pseudomonadati</taxon>
        <taxon>Pseudomonadota</taxon>
        <taxon>Alphaproteobacteria</taxon>
        <taxon>Kordiimonadales</taxon>
        <taxon>Temperatibacteraceae</taxon>
        <taxon>Gimibacter</taxon>
    </lineage>
</organism>
<dbReference type="InterPro" id="IPR040919">
    <property type="entry name" value="Asparaginase_C"/>
</dbReference>
<gene>
    <name evidence="7" type="ORF">PH603_08980</name>
</gene>
<evidence type="ECO:0000256" key="1">
    <source>
        <dbReference type="ARBA" id="ARBA00010518"/>
    </source>
</evidence>
<dbReference type="Proteomes" id="UP001217500">
    <property type="component" value="Chromosome"/>
</dbReference>
<dbReference type="KEGG" id="gso:PH603_08980"/>
<evidence type="ECO:0000259" key="5">
    <source>
        <dbReference type="Pfam" id="PF00710"/>
    </source>
</evidence>
<evidence type="ECO:0000256" key="4">
    <source>
        <dbReference type="PIRSR" id="PIRSR001220-2"/>
    </source>
</evidence>
<dbReference type="AlphaFoldDB" id="A0AAE9XRN2"/>
<dbReference type="InterPro" id="IPR037152">
    <property type="entry name" value="L-asparaginase_N_sf"/>
</dbReference>
<sequence>MTSLPHIQVFALGGTIAMTPGAASASPGVVPSLTATDLVAGVPEIAKVAHVTAETLMQVGSANLTLAHVAEVCRRAEAGSAAGYVVTQGTDSMEETAFAAFLLYEGDAPIVFTGAMRSANIPGADGAANLLAAIRVAASGGAPHVSVVMNDEIHDPARVRKSHTSSVAAFTSSGGPEGQIVEGRVFLRGPLPVRHAPMKLDAAKAQPVALLTATLDDTTALVEALPSLGYKGAVIAAYGGGHLSEPWADAAAKLAAEMPVVLATRTGAGRVLEKSYGYRGAEIDLIERGLIPSGGLDTRKARILLSLLLGSYGTEDAKARFYGFASGI</sequence>
<dbReference type="EMBL" id="CP116805">
    <property type="protein sequence ID" value="WCL52670.1"/>
    <property type="molecule type" value="Genomic_DNA"/>
</dbReference>
<dbReference type="InterPro" id="IPR006034">
    <property type="entry name" value="Asparaginase/glutaminase-like"/>
</dbReference>
<dbReference type="PIRSF" id="PIRSF500176">
    <property type="entry name" value="L_ASNase"/>
    <property type="match status" value="1"/>
</dbReference>
<keyword evidence="8" id="KW-1185">Reference proteome</keyword>
<protein>
    <submittedName>
        <fullName evidence="7">Asparaginase</fullName>
    </submittedName>
</protein>
<dbReference type="InterPro" id="IPR027474">
    <property type="entry name" value="L-asparaginase_N"/>
</dbReference>
<keyword evidence="2" id="KW-0378">Hydrolase</keyword>
<dbReference type="Gene3D" id="3.40.50.40">
    <property type="match status" value="1"/>
</dbReference>
<dbReference type="SFLD" id="SFLDS00057">
    <property type="entry name" value="Glutaminase/Asparaginase"/>
    <property type="match status" value="1"/>
</dbReference>
<name>A0AAE9XRN2_9PROT</name>
<dbReference type="GO" id="GO:0004067">
    <property type="term" value="F:asparaginase activity"/>
    <property type="evidence" value="ECO:0007669"/>
    <property type="project" value="UniProtKB-UniRule"/>
</dbReference>
<dbReference type="PROSITE" id="PS51732">
    <property type="entry name" value="ASN_GLN_ASE_3"/>
    <property type="match status" value="1"/>
</dbReference>
<accession>A0AAE9XRN2</accession>
<dbReference type="SMART" id="SM00870">
    <property type="entry name" value="Asparaginase"/>
    <property type="match status" value="1"/>
</dbReference>
<feature type="binding site" evidence="4">
    <location>
        <position position="61"/>
    </location>
    <ligand>
        <name>substrate</name>
    </ligand>
</feature>
<feature type="binding site" evidence="4">
    <location>
        <begin position="90"/>
        <end position="91"/>
    </location>
    <ligand>
        <name>substrate</name>
    </ligand>
</feature>
<proteinExistence type="inferred from homology"/>
<dbReference type="PANTHER" id="PTHR11707:SF28">
    <property type="entry name" value="60 KDA LYSOPHOSPHOLIPASE"/>
    <property type="match status" value="1"/>
</dbReference>
<feature type="domain" description="Asparaginase/glutaminase C-terminal" evidence="6">
    <location>
        <begin position="208"/>
        <end position="315"/>
    </location>
</feature>
<evidence type="ECO:0000256" key="2">
    <source>
        <dbReference type="ARBA" id="ARBA00022801"/>
    </source>
</evidence>
<dbReference type="InterPro" id="IPR036152">
    <property type="entry name" value="Asp/glu_Ase-like_sf"/>
</dbReference>
<dbReference type="PRINTS" id="PR00139">
    <property type="entry name" value="ASNGLNASE"/>
</dbReference>
<dbReference type="PIRSF" id="PIRSF001220">
    <property type="entry name" value="L-ASNase_gatD"/>
    <property type="match status" value="1"/>
</dbReference>
<evidence type="ECO:0000259" key="6">
    <source>
        <dbReference type="Pfam" id="PF17763"/>
    </source>
</evidence>
<dbReference type="Gene3D" id="3.40.50.1170">
    <property type="entry name" value="L-asparaginase, N-terminal domain"/>
    <property type="match status" value="1"/>
</dbReference>
<dbReference type="RefSeq" id="WP_289501988.1">
    <property type="nucleotide sequence ID" value="NZ_CP116805.1"/>
</dbReference>
<feature type="active site" description="O-isoaspartyl threonine intermediate" evidence="3">
    <location>
        <position position="15"/>
    </location>
</feature>
<feature type="domain" description="L-asparaginase N-terminal" evidence="5">
    <location>
        <begin position="7"/>
        <end position="187"/>
    </location>
</feature>
<evidence type="ECO:0000313" key="7">
    <source>
        <dbReference type="EMBL" id="WCL52670.1"/>
    </source>
</evidence>
<dbReference type="SUPFAM" id="SSF53774">
    <property type="entry name" value="Glutaminase/Asparaginase"/>
    <property type="match status" value="1"/>
</dbReference>
<dbReference type="PANTHER" id="PTHR11707">
    <property type="entry name" value="L-ASPARAGINASE"/>
    <property type="match status" value="1"/>
</dbReference>
<evidence type="ECO:0000256" key="3">
    <source>
        <dbReference type="PIRSR" id="PIRSR001220-1"/>
    </source>
</evidence>
<dbReference type="GO" id="GO:0006528">
    <property type="term" value="P:asparagine metabolic process"/>
    <property type="evidence" value="ECO:0007669"/>
    <property type="project" value="InterPro"/>
</dbReference>
<comment type="similarity">
    <text evidence="1">Belongs to the asparaginase 1 family.</text>
</comment>